<dbReference type="SUPFAM" id="SSF47090">
    <property type="entry name" value="PGBD-like"/>
    <property type="match status" value="1"/>
</dbReference>
<name>A0A916TLX0_9HYPH</name>
<sequence length="222" mass="24238">MTLTARSLKRLDGVHPDLVRVVERAAATTSQPFQVIEGVRSLARQRQLVNRGASKTLNSRHLSGHAVDLMAMIGTRVSWEVPLYYRIADAMKEAARDLGVPLEWGGDWASFFDGPHFQLPWSTYPKSANPARAAAPPDVSERAETRASRVLAIGDRGAAVRTLQDSLSRLGFALVQDGVFGPQTRRAVKAFQAFAGLAVDGIFGPVSARALRLALKRRVRPD</sequence>
<dbReference type="RefSeq" id="WP_172972164.1">
    <property type="nucleotide sequence ID" value="NZ_BMFA01000008.1"/>
</dbReference>
<evidence type="ECO:0000313" key="4">
    <source>
        <dbReference type="Proteomes" id="UP000605148"/>
    </source>
</evidence>
<dbReference type="GO" id="GO:0008233">
    <property type="term" value="F:peptidase activity"/>
    <property type="evidence" value="ECO:0007669"/>
    <property type="project" value="InterPro"/>
</dbReference>
<comment type="caution">
    <text evidence="3">The sequence shown here is derived from an EMBL/GenBank/DDBJ whole genome shotgun (WGS) entry which is preliminary data.</text>
</comment>
<evidence type="ECO:0000313" key="3">
    <source>
        <dbReference type="EMBL" id="GGB55239.1"/>
    </source>
</evidence>
<dbReference type="Pfam" id="PF13539">
    <property type="entry name" value="Peptidase_M15_4"/>
    <property type="match status" value="1"/>
</dbReference>
<organism evidence="3 4">
    <name type="scientific">Roseibium aquae</name>
    <dbReference type="NCBI Taxonomy" id="1323746"/>
    <lineage>
        <taxon>Bacteria</taxon>
        <taxon>Pseudomonadati</taxon>
        <taxon>Pseudomonadota</taxon>
        <taxon>Alphaproteobacteria</taxon>
        <taxon>Hyphomicrobiales</taxon>
        <taxon>Stappiaceae</taxon>
        <taxon>Roseibium</taxon>
    </lineage>
</organism>
<gene>
    <name evidence="3" type="ORF">GCM10011316_29130</name>
</gene>
<dbReference type="CDD" id="cd14845">
    <property type="entry name" value="L-Ala-D-Glu_peptidase_like"/>
    <property type="match status" value="1"/>
</dbReference>
<dbReference type="InterPro" id="IPR009045">
    <property type="entry name" value="Zn_M74/Hedgehog-like"/>
</dbReference>
<reference evidence="3" key="1">
    <citation type="journal article" date="2014" name="Int. J. Syst. Evol. Microbiol.">
        <title>Complete genome sequence of Corynebacterium casei LMG S-19264T (=DSM 44701T), isolated from a smear-ripened cheese.</title>
        <authorList>
            <consortium name="US DOE Joint Genome Institute (JGI-PGF)"/>
            <person name="Walter F."/>
            <person name="Albersmeier A."/>
            <person name="Kalinowski J."/>
            <person name="Ruckert C."/>
        </authorList>
    </citation>
    <scope>NUCLEOTIDE SEQUENCE</scope>
    <source>
        <strain evidence="3">CGMCC 1.12426</strain>
    </source>
</reference>
<dbReference type="InterPro" id="IPR039561">
    <property type="entry name" value="Peptidase_M15C"/>
</dbReference>
<dbReference type="Gene3D" id="1.10.101.10">
    <property type="entry name" value="PGBD-like superfamily/PGBD"/>
    <property type="match status" value="1"/>
</dbReference>
<dbReference type="Proteomes" id="UP000605148">
    <property type="component" value="Unassembled WGS sequence"/>
</dbReference>
<dbReference type="InterPro" id="IPR036365">
    <property type="entry name" value="PGBD-like_sf"/>
</dbReference>
<dbReference type="SUPFAM" id="SSF55166">
    <property type="entry name" value="Hedgehog/DD-peptidase"/>
    <property type="match status" value="1"/>
</dbReference>
<evidence type="ECO:0000259" key="2">
    <source>
        <dbReference type="Pfam" id="PF13539"/>
    </source>
</evidence>
<dbReference type="InterPro" id="IPR036366">
    <property type="entry name" value="PGBDSf"/>
</dbReference>
<accession>A0A916TLX0</accession>
<dbReference type="AlphaFoldDB" id="A0A916TLX0"/>
<dbReference type="Gene3D" id="3.30.1380.10">
    <property type="match status" value="1"/>
</dbReference>
<protein>
    <submittedName>
        <fullName evidence="3">Endolysin</fullName>
    </submittedName>
</protein>
<feature type="domain" description="Peptidoglycan binding-like" evidence="1">
    <location>
        <begin position="156"/>
        <end position="207"/>
    </location>
</feature>
<keyword evidence="4" id="KW-1185">Reference proteome</keyword>
<proteinExistence type="predicted"/>
<dbReference type="Pfam" id="PF01471">
    <property type="entry name" value="PG_binding_1"/>
    <property type="match status" value="1"/>
</dbReference>
<dbReference type="EMBL" id="BMFA01000008">
    <property type="protein sequence ID" value="GGB55239.1"/>
    <property type="molecule type" value="Genomic_DNA"/>
</dbReference>
<evidence type="ECO:0000259" key="1">
    <source>
        <dbReference type="Pfam" id="PF01471"/>
    </source>
</evidence>
<feature type="domain" description="Peptidase M15C" evidence="2">
    <location>
        <begin position="54"/>
        <end position="119"/>
    </location>
</feature>
<reference evidence="3" key="2">
    <citation type="submission" date="2020-09" db="EMBL/GenBank/DDBJ databases">
        <authorList>
            <person name="Sun Q."/>
            <person name="Zhou Y."/>
        </authorList>
    </citation>
    <scope>NUCLEOTIDE SEQUENCE</scope>
    <source>
        <strain evidence="3">CGMCC 1.12426</strain>
    </source>
</reference>
<dbReference type="InterPro" id="IPR002477">
    <property type="entry name" value="Peptidoglycan-bd-like"/>
</dbReference>